<feature type="transmembrane region" description="Helical" evidence="1">
    <location>
        <begin position="43"/>
        <end position="67"/>
    </location>
</feature>
<dbReference type="Proteomes" id="UP000031036">
    <property type="component" value="Unassembled WGS sequence"/>
</dbReference>
<evidence type="ECO:0008006" key="4">
    <source>
        <dbReference type="Google" id="ProtNLM"/>
    </source>
</evidence>
<keyword evidence="1" id="KW-1133">Transmembrane helix</keyword>
<keyword evidence="1" id="KW-0812">Transmembrane</keyword>
<dbReference type="STRING" id="6265.A0A0B2VXD4"/>
<keyword evidence="1" id="KW-0472">Membrane</keyword>
<dbReference type="EMBL" id="JPKZ01000257">
    <property type="protein sequence ID" value="KHN88201.1"/>
    <property type="molecule type" value="Genomic_DNA"/>
</dbReference>
<feature type="transmembrane region" description="Helical" evidence="1">
    <location>
        <begin position="87"/>
        <end position="116"/>
    </location>
</feature>
<keyword evidence="3" id="KW-1185">Reference proteome</keyword>
<accession>A0A0B2VXD4</accession>
<comment type="caution">
    <text evidence="2">The sequence shown here is derived from an EMBL/GenBank/DDBJ whole genome shotgun (WGS) entry which is preliminary data.</text>
</comment>
<evidence type="ECO:0000313" key="2">
    <source>
        <dbReference type="EMBL" id="KHN88201.1"/>
    </source>
</evidence>
<reference evidence="2 3" key="1">
    <citation type="submission" date="2014-11" db="EMBL/GenBank/DDBJ databases">
        <title>Genetic blueprint of the zoonotic pathogen Toxocara canis.</title>
        <authorList>
            <person name="Zhu X.-Q."/>
            <person name="Korhonen P.K."/>
            <person name="Cai H."/>
            <person name="Young N.D."/>
            <person name="Nejsum P."/>
            <person name="von Samson-Himmelstjerna G."/>
            <person name="Boag P.R."/>
            <person name="Tan P."/>
            <person name="Li Q."/>
            <person name="Min J."/>
            <person name="Yang Y."/>
            <person name="Wang X."/>
            <person name="Fang X."/>
            <person name="Hall R.S."/>
            <person name="Hofmann A."/>
            <person name="Sternberg P.W."/>
            <person name="Jex A.R."/>
            <person name="Gasser R.B."/>
        </authorList>
    </citation>
    <scope>NUCLEOTIDE SEQUENCE [LARGE SCALE GENOMIC DNA]</scope>
    <source>
        <strain evidence="2">PN_DK_2014</strain>
    </source>
</reference>
<name>A0A0B2VXD4_TOXCA</name>
<feature type="transmembrane region" description="Helical" evidence="1">
    <location>
        <begin position="6"/>
        <end position="31"/>
    </location>
</feature>
<organism evidence="2 3">
    <name type="scientific">Toxocara canis</name>
    <name type="common">Canine roundworm</name>
    <dbReference type="NCBI Taxonomy" id="6265"/>
    <lineage>
        <taxon>Eukaryota</taxon>
        <taxon>Metazoa</taxon>
        <taxon>Ecdysozoa</taxon>
        <taxon>Nematoda</taxon>
        <taxon>Chromadorea</taxon>
        <taxon>Rhabditida</taxon>
        <taxon>Spirurina</taxon>
        <taxon>Ascaridomorpha</taxon>
        <taxon>Ascaridoidea</taxon>
        <taxon>Toxocaridae</taxon>
        <taxon>Toxocara</taxon>
    </lineage>
</organism>
<evidence type="ECO:0000313" key="3">
    <source>
        <dbReference type="Proteomes" id="UP000031036"/>
    </source>
</evidence>
<dbReference type="SUPFAM" id="SSF81321">
    <property type="entry name" value="Family A G protein-coupled receptor-like"/>
    <property type="match status" value="1"/>
</dbReference>
<gene>
    <name evidence="2" type="ORF">Tcan_09435</name>
</gene>
<dbReference type="Gene3D" id="1.20.1070.10">
    <property type="entry name" value="Rhodopsin 7-helix transmembrane proteins"/>
    <property type="match status" value="1"/>
</dbReference>
<feature type="transmembrane region" description="Helical" evidence="1">
    <location>
        <begin position="128"/>
        <end position="150"/>
    </location>
</feature>
<dbReference type="AlphaFoldDB" id="A0A0B2VXD4"/>
<proteinExistence type="predicted"/>
<protein>
    <recommendedName>
        <fullName evidence="4">G_PROTEIN_RECEP_F1_2 domain-containing protein</fullName>
    </recommendedName>
</protein>
<dbReference type="InterPro" id="IPR019428">
    <property type="entry name" value="7TM_GPCR_serpentine_rcpt_Str"/>
</dbReference>
<sequence>MKLITIILTINTHLTTVLSTIPNSLVIYLIFKTGIDEVNKYRWILAVRSVLEITTCAMLSLINMAVVQSPGEIYILELSFISATPKALSQVVFMFYNFLFIGNIFYLPVVFAFRYAYICNNRFCQRIFTVRGALICFSIASLLSALTTILNVAQFRLSQSSAFDNLFGHLHINVFSFATKATTSSGKTAIVCVIFVVFIAIIYGTIFFAAIKITLAQSRFPGSEKTKRLRKQLNIVMLIQVCVQY</sequence>
<evidence type="ECO:0000256" key="1">
    <source>
        <dbReference type="SAM" id="Phobius"/>
    </source>
</evidence>
<dbReference type="Pfam" id="PF10326">
    <property type="entry name" value="7TM_GPCR_Str"/>
    <property type="match status" value="1"/>
</dbReference>
<feature type="transmembrane region" description="Helical" evidence="1">
    <location>
        <begin position="188"/>
        <end position="211"/>
    </location>
</feature>